<dbReference type="FunFam" id="3.40.50.300:FF:000009">
    <property type="entry name" value="CTP synthase"/>
    <property type="match status" value="1"/>
</dbReference>
<evidence type="ECO:0000256" key="5">
    <source>
        <dbReference type="ARBA" id="ARBA00022723"/>
    </source>
</evidence>
<evidence type="ECO:0000256" key="4">
    <source>
        <dbReference type="ARBA" id="ARBA00022598"/>
    </source>
</evidence>
<proteinExistence type="inferred from homology"/>
<evidence type="ECO:0000256" key="11">
    <source>
        <dbReference type="ARBA" id="ARBA00047781"/>
    </source>
</evidence>
<dbReference type="GO" id="GO:0046872">
    <property type="term" value="F:metal ion binding"/>
    <property type="evidence" value="ECO:0007669"/>
    <property type="project" value="UniProtKB-KW"/>
</dbReference>
<dbReference type="Gene3D" id="3.40.50.300">
    <property type="entry name" value="P-loop containing nucleotide triphosphate hydrolases"/>
    <property type="match status" value="1"/>
</dbReference>
<evidence type="ECO:0000256" key="3">
    <source>
        <dbReference type="ARBA" id="ARBA00012291"/>
    </source>
</evidence>
<protein>
    <recommendedName>
        <fullName evidence="3">CTP synthase (glutamine hydrolyzing)</fullName>
        <ecNumber evidence="3">6.3.4.2</ecNumber>
    </recommendedName>
</protein>
<keyword evidence="15" id="KW-1185">Reference proteome</keyword>
<evidence type="ECO:0000256" key="6">
    <source>
        <dbReference type="ARBA" id="ARBA00022741"/>
    </source>
</evidence>
<keyword evidence="10" id="KW-0665">Pyrimidine biosynthesis</keyword>
<keyword evidence="6" id="KW-0547">Nucleotide-binding</keyword>
<dbReference type="CDD" id="cd01746">
    <property type="entry name" value="GATase1_CTP_Synthase"/>
    <property type="match status" value="1"/>
</dbReference>
<dbReference type="Proteomes" id="UP000377803">
    <property type="component" value="Chromosome"/>
</dbReference>
<dbReference type="GO" id="GO:0042802">
    <property type="term" value="F:identical protein binding"/>
    <property type="evidence" value="ECO:0007669"/>
    <property type="project" value="TreeGrafter"/>
</dbReference>
<dbReference type="Pfam" id="PF06418">
    <property type="entry name" value="CTP_synth_N"/>
    <property type="match status" value="1"/>
</dbReference>
<dbReference type="GeneID" id="42364830"/>
<organism evidence="14 15">
    <name type="scientific">Candidatus Nanohalobium constans</name>
    <dbReference type="NCBI Taxonomy" id="2565781"/>
    <lineage>
        <taxon>Archaea</taxon>
        <taxon>Candidatus Nanohalarchaeota</taxon>
        <taxon>Candidatus Nanohalobia</taxon>
        <taxon>Candidatus Nanohalobiales</taxon>
        <taxon>Candidatus Nanohalobiaceae</taxon>
        <taxon>Candidatus Nanohalobium</taxon>
    </lineage>
</organism>
<dbReference type="PANTHER" id="PTHR11550:SF0">
    <property type="entry name" value="CTP SYNTHASE-RELATED"/>
    <property type="match status" value="1"/>
</dbReference>
<dbReference type="AlphaFoldDB" id="A0A5Q0UFI6"/>
<dbReference type="Gene3D" id="3.40.50.880">
    <property type="match status" value="1"/>
</dbReference>
<dbReference type="NCBIfam" id="TIGR00337">
    <property type="entry name" value="PyrG"/>
    <property type="match status" value="1"/>
</dbReference>
<evidence type="ECO:0000256" key="2">
    <source>
        <dbReference type="ARBA" id="ARBA00007533"/>
    </source>
</evidence>
<dbReference type="Pfam" id="PF00117">
    <property type="entry name" value="GATase"/>
    <property type="match status" value="1"/>
</dbReference>
<dbReference type="CDD" id="cd03113">
    <property type="entry name" value="CTPS_N"/>
    <property type="match status" value="1"/>
</dbReference>
<keyword evidence="9" id="KW-0315">Glutamine amidotransferase</keyword>
<comment type="pathway">
    <text evidence="1">Pyrimidine metabolism; CTP biosynthesis via de novo pathway; CTP from UDP: step 2/2.</text>
</comment>
<dbReference type="UniPathway" id="UPA00159">
    <property type="reaction ID" value="UER00277"/>
</dbReference>
<dbReference type="NCBIfam" id="NF003792">
    <property type="entry name" value="PRK05380.1"/>
    <property type="match status" value="1"/>
</dbReference>
<dbReference type="InterPro" id="IPR029062">
    <property type="entry name" value="Class_I_gatase-like"/>
</dbReference>
<dbReference type="GO" id="GO:0005524">
    <property type="term" value="F:ATP binding"/>
    <property type="evidence" value="ECO:0007669"/>
    <property type="project" value="UniProtKB-KW"/>
</dbReference>
<dbReference type="GO" id="GO:0044210">
    <property type="term" value="P:'de novo' CTP biosynthetic process"/>
    <property type="evidence" value="ECO:0007669"/>
    <property type="project" value="UniProtKB-UniPathway"/>
</dbReference>
<dbReference type="SUPFAM" id="SSF52540">
    <property type="entry name" value="P-loop containing nucleoside triphosphate hydrolases"/>
    <property type="match status" value="1"/>
</dbReference>
<comment type="similarity">
    <text evidence="2">Belongs to the CTP synthase family.</text>
</comment>
<evidence type="ECO:0000259" key="12">
    <source>
        <dbReference type="Pfam" id="PF00117"/>
    </source>
</evidence>
<evidence type="ECO:0000259" key="13">
    <source>
        <dbReference type="Pfam" id="PF06418"/>
    </source>
</evidence>
<evidence type="ECO:0000313" key="14">
    <source>
        <dbReference type="EMBL" id="QGA80347.1"/>
    </source>
</evidence>
<dbReference type="RefSeq" id="WP_153550086.1">
    <property type="nucleotide sequence ID" value="NZ_CP040089.1"/>
</dbReference>
<feature type="domain" description="Glutamine amidotransferase" evidence="12">
    <location>
        <begin position="302"/>
        <end position="517"/>
    </location>
</feature>
<dbReference type="SUPFAM" id="SSF52317">
    <property type="entry name" value="Class I glutamine amidotransferase-like"/>
    <property type="match status" value="1"/>
</dbReference>
<evidence type="ECO:0000313" key="15">
    <source>
        <dbReference type="Proteomes" id="UP000377803"/>
    </source>
</evidence>
<dbReference type="InterPro" id="IPR027417">
    <property type="entry name" value="P-loop_NTPase"/>
</dbReference>
<evidence type="ECO:0000256" key="7">
    <source>
        <dbReference type="ARBA" id="ARBA00022840"/>
    </source>
</evidence>
<reference evidence="15" key="1">
    <citation type="submission" date="2019-05" db="EMBL/GenBank/DDBJ databases">
        <title>Candidatus Nanohalobium constans, a novel model system to study the DPANN nano-sized archaea: genomic and physiological characterization of a nanoarchaeon co-cultured with its chitinotrophic host.</title>
        <authorList>
            <person name="La Cono V."/>
            <person name="Arcadi E."/>
            <person name="Crisafi F."/>
            <person name="Denaro R."/>
            <person name="La Spada G."/>
            <person name="Messina E."/>
            <person name="Smedile F."/>
            <person name="Toshchakov S.V."/>
            <person name="Shevchenko M.A."/>
            <person name="Golyshin P.N."/>
            <person name="Golyshina O.V."/>
            <person name="Ferrer M."/>
            <person name="Rohde M."/>
            <person name="Mushegian A."/>
            <person name="Sorokin D.Y."/>
            <person name="Giuliano L."/>
            <person name="Yakimov M.M."/>
        </authorList>
    </citation>
    <scope>NUCLEOTIDE SEQUENCE [LARGE SCALE GENOMIC DNA]</scope>
    <source>
        <strain evidence="15">LC1Nh</strain>
    </source>
</reference>
<keyword evidence="5" id="KW-0479">Metal-binding</keyword>
<keyword evidence="8" id="KW-0460">Magnesium</keyword>
<dbReference type="KEGG" id="ncon:LC1Nh_0446"/>
<sequence>MPKWIFVTGGVLSGLGKGLVSASVSKLLQLRDQDMMPVKCDGYLNIDPGTMNPHEHGEVFVLEDGTEVDMDFGHYERFLGVKGKGDWNLTSGKIFQEVIDKERNGDYLGKTVQMVPHVTDQIRDKWENSAQEEDADIVIVEVGGTVGDIENMLYLETIRQMRSELPEEDTFLIHTTLVPYLETTGEQKTKPTQHSVKDLREEGLSPDMIVGRSQEKLTEEVQEKISLFCDVEKEAVISDPNLESVYELPLLFEDQGVDEIISRKMKLQTRNKDMQDWKKRVKALRNGEIAMIGICGKYMDMEDSYASVEEALKHAAVEEGGKIGIEYIDTENFDPEKLEELDGVVIPGGFGSRGVQGKIEAIKHCRENDIPVLGLCYGLQLMVVEFARNKLDIDAASAEFGDEDQEYVVKHMPDQEGIDQKGGTMRLGSYKAELTGQVKEIYGSEMASERHRHRYEVNPEYHQKLEQNGLKISGKTGNGELAEYVEIPEHSFFIGTQAHPEFNSTFEEPNPLYHAFTKTAQNQTP</sequence>
<dbReference type="InterPro" id="IPR017456">
    <property type="entry name" value="CTP_synthase_N"/>
</dbReference>
<accession>A0A5Q0UFI6</accession>
<dbReference type="PANTHER" id="PTHR11550">
    <property type="entry name" value="CTP SYNTHASE"/>
    <property type="match status" value="1"/>
</dbReference>
<evidence type="ECO:0000256" key="10">
    <source>
        <dbReference type="ARBA" id="ARBA00022975"/>
    </source>
</evidence>
<dbReference type="InterPro" id="IPR033828">
    <property type="entry name" value="GATase1_CTP_Synthase"/>
</dbReference>
<gene>
    <name evidence="14" type="primary">pyrG</name>
    <name evidence="14" type="ORF">LC1Nh_0446</name>
</gene>
<dbReference type="GO" id="GO:0019856">
    <property type="term" value="P:pyrimidine nucleobase biosynthetic process"/>
    <property type="evidence" value="ECO:0007669"/>
    <property type="project" value="TreeGrafter"/>
</dbReference>
<dbReference type="InterPro" id="IPR004468">
    <property type="entry name" value="CTP_synthase"/>
</dbReference>
<dbReference type="OrthoDB" id="52769at2157"/>
<name>A0A5Q0UFI6_9ARCH</name>
<feature type="domain" description="CTP synthase N-terminal" evidence="13">
    <location>
        <begin position="3"/>
        <end position="267"/>
    </location>
</feature>
<dbReference type="GO" id="GO:0003883">
    <property type="term" value="F:CTP synthase activity"/>
    <property type="evidence" value="ECO:0007669"/>
    <property type="project" value="UniProtKB-EC"/>
</dbReference>
<comment type="catalytic activity">
    <reaction evidence="11">
        <text>UTP + L-glutamine + ATP + H2O = CTP + L-glutamate + ADP + phosphate + 2 H(+)</text>
        <dbReference type="Rhea" id="RHEA:26426"/>
        <dbReference type="ChEBI" id="CHEBI:15377"/>
        <dbReference type="ChEBI" id="CHEBI:15378"/>
        <dbReference type="ChEBI" id="CHEBI:29985"/>
        <dbReference type="ChEBI" id="CHEBI:30616"/>
        <dbReference type="ChEBI" id="CHEBI:37563"/>
        <dbReference type="ChEBI" id="CHEBI:43474"/>
        <dbReference type="ChEBI" id="CHEBI:46398"/>
        <dbReference type="ChEBI" id="CHEBI:58359"/>
        <dbReference type="ChEBI" id="CHEBI:456216"/>
        <dbReference type="EC" id="6.3.4.2"/>
    </reaction>
</comment>
<keyword evidence="4 14" id="KW-0436">Ligase</keyword>
<evidence type="ECO:0000256" key="9">
    <source>
        <dbReference type="ARBA" id="ARBA00022962"/>
    </source>
</evidence>
<dbReference type="EC" id="6.3.4.2" evidence="3"/>
<evidence type="ECO:0000256" key="8">
    <source>
        <dbReference type="ARBA" id="ARBA00022842"/>
    </source>
</evidence>
<dbReference type="EMBL" id="CP040089">
    <property type="protein sequence ID" value="QGA80347.1"/>
    <property type="molecule type" value="Genomic_DNA"/>
</dbReference>
<dbReference type="InterPro" id="IPR017926">
    <property type="entry name" value="GATASE"/>
</dbReference>
<evidence type="ECO:0000256" key="1">
    <source>
        <dbReference type="ARBA" id="ARBA00005171"/>
    </source>
</evidence>
<keyword evidence="7" id="KW-0067">ATP-binding</keyword>
<dbReference type="PROSITE" id="PS51273">
    <property type="entry name" value="GATASE_TYPE_1"/>
    <property type="match status" value="1"/>
</dbReference>